<dbReference type="GO" id="GO:0022857">
    <property type="term" value="F:transmembrane transporter activity"/>
    <property type="evidence" value="ECO:0007669"/>
    <property type="project" value="InterPro"/>
</dbReference>
<evidence type="ECO:0000256" key="1">
    <source>
        <dbReference type="ARBA" id="ARBA00004141"/>
    </source>
</evidence>
<accession>K1SGD2</accession>
<dbReference type="EMBL" id="AJWY01008976">
    <property type="protein sequence ID" value="EKC59692.1"/>
    <property type="molecule type" value="Genomic_DNA"/>
</dbReference>
<comment type="subcellular location">
    <subcellularLocation>
        <location evidence="1">Membrane</location>
        <topology evidence="1">Multi-pass membrane protein</topology>
    </subcellularLocation>
</comment>
<keyword evidence="3 5" id="KW-1133">Transmembrane helix</keyword>
<comment type="caution">
    <text evidence="6">The sequence shown here is derived from an EMBL/GenBank/DDBJ whole genome shotgun (WGS) entry which is preliminary data.</text>
</comment>
<proteinExistence type="predicted"/>
<name>K1SGD2_9ZZZZ</name>
<organism evidence="6">
    <name type="scientific">human gut metagenome</name>
    <dbReference type="NCBI Taxonomy" id="408170"/>
    <lineage>
        <taxon>unclassified sequences</taxon>
        <taxon>metagenomes</taxon>
        <taxon>organismal metagenomes</taxon>
    </lineage>
</organism>
<gene>
    <name evidence="6" type="ORF">LEA_13232</name>
</gene>
<feature type="transmembrane region" description="Helical" evidence="5">
    <location>
        <begin position="48"/>
        <end position="66"/>
    </location>
</feature>
<sequence length="104" mass="10929">MSKSSIGTEPVYDARTLGKPRMFILGLQHMFAMFGATVLVPALSGLDVATTLLFAGIGTLLFHLLTKGKVPAFLGSSFAFIGGYNAVRTIGTNADGSAIYNNDL</sequence>
<dbReference type="InterPro" id="IPR006043">
    <property type="entry name" value="NCS2"/>
</dbReference>
<evidence type="ECO:0000313" key="6">
    <source>
        <dbReference type="EMBL" id="EKC59692.1"/>
    </source>
</evidence>
<evidence type="ECO:0000256" key="2">
    <source>
        <dbReference type="ARBA" id="ARBA00022692"/>
    </source>
</evidence>
<keyword evidence="4 5" id="KW-0472">Membrane</keyword>
<protein>
    <submittedName>
        <fullName evidence="6">Xanthine/uracil/vitamin C permease</fullName>
    </submittedName>
</protein>
<evidence type="ECO:0000256" key="5">
    <source>
        <dbReference type="SAM" id="Phobius"/>
    </source>
</evidence>
<reference evidence="6" key="1">
    <citation type="journal article" date="2013" name="Environ. Microbiol.">
        <title>Microbiota from the distal guts of lean and obese adolescents exhibit partial functional redundancy besides clear differences in community structure.</title>
        <authorList>
            <person name="Ferrer M."/>
            <person name="Ruiz A."/>
            <person name="Lanza F."/>
            <person name="Haange S.B."/>
            <person name="Oberbach A."/>
            <person name="Till H."/>
            <person name="Bargiela R."/>
            <person name="Campoy C."/>
            <person name="Segura M.T."/>
            <person name="Richter M."/>
            <person name="von Bergen M."/>
            <person name="Seifert J."/>
            <person name="Suarez A."/>
        </authorList>
    </citation>
    <scope>NUCLEOTIDE SEQUENCE</scope>
</reference>
<evidence type="ECO:0000256" key="4">
    <source>
        <dbReference type="ARBA" id="ARBA00023136"/>
    </source>
</evidence>
<keyword evidence="2 5" id="KW-0812">Transmembrane</keyword>
<evidence type="ECO:0000256" key="3">
    <source>
        <dbReference type="ARBA" id="ARBA00022989"/>
    </source>
</evidence>
<dbReference type="Pfam" id="PF00860">
    <property type="entry name" value="Xan_ur_permease"/>
    <property type="match status" value="1"/>
</dbReference>
<dbReference type="AlphaFoldDB" id="K1SGD2"/>
<feature type="non-terminal residue" evidence="6">
    <location>
        <position position="104"/>
    </location>
</feature>
<dbReference type="GO" id="GO:0016020">
    <property type="term" value="C:membrane"/>
    <property type="evidence" value="ECO:0007669"/>
    <property type="project" value="UniProtKB-SubCell"/>
</dbReference>
<feature type="transmembrane region" description="Helical" evidence="5">
    <location>
        <begin position="21"/>
        <end position="42"/>
    </location>
</feature>